<feature type="compositionally biased region" description="Basic and acidic residues" evidence="1">
    <location>
        <begin position="33"/>
        <end position="44"/>
    </location>
</feature>
<gene>
    <name evidence="2" type="ORF">GCM10023220_39540</name>
</gene>
<comment type="caution">
    <text evidence="2">The sequence shown here is derived from an EMBL/GenBank/DDBJ whole genome shotgun (WGS) entry which is preliminary data.</text>
</comment>
<name>A0ABP9C6S2_9ACTN</name>
<dbReference type="EMBL" id="BAABIG010000038">
    <property type="protein sequence ID" value="GAA4805857.1"/>
    <property type="molecule type" value="Genomic_DNA"/>
</dbReference>
<reference evidence="3" key="1">
    <citation type="journal article" date="2019" name="Int. J. Syst. Evol. Microbiol.">
        <title>The Global Catalogue of Microorganisms (GCM) 10K type strain sequencing project: providing services to taxonomists for standard genome sequencing and annotation.</title>
        <authorList>
            <consortium name="The Broad Institute Genomics Platform"/>
            <consortium name="The Broad Institute Genome Sequencing Center for Infectious Disease"/>
            <person name="Wu L."/>
            <person name="Ma J."/>
        </authorList>
    </citation>
    <scope>NUCLEOTIDE SEQUENCE [LARGE SCALE GENOMIC DNA]</scope>
    <source>
        <strain evidence="3">JCM 18081</strain>
    </source>
</reference>
<evidence type="ECO:0000313" key="3">
    <source>
        <dbReference type="Proteomes" id="UP001501265"/>
    </source>
</evidence>
<evidence type="ECO:0008006" key="4">
    <source>
        <dbReference type="Google" id="ProtNLM"/>
    </source>
</evidence>
<dbReference type="Proteomes" id="UP001501265">
    <property type="component" value="Unassembled WGS sequence"/>
</dbReference>
<feature type="region of interest" description="Disordered" evidence="1">
    <location>
        <begin position="28"/>
        <end position="54"/>
    </location>
</feature>
<evidence type="ECO:0000256" key="1">
    <source>
        <dbReference type="SAM" id="MobiDB-lite"/>
    </source>
</evidence>
<dbReference type="Pfam" id="PF21274">
    <property type="entry name" value="Rng_hyd_C"/>
    <property type="match status" value="1"/>
</dbReference>
<evidence type="ECO:0000313" key="2">
    <source>
        <dbReference type="EMBL" id="GAA4805857.1"/>
    </source>
</evidence>
<accession>A0ABP9C6S2</accession>
<proteinExistence type="predicted"/>
<organism evidence="2 3">
    <name type="scientific">Streptomyces ziwulingensis</name>
    <dbReference type="NCBI Taxonomy" id="1045501"/>
    <lineage>
        <taxon>Bacteria</taxon>
        <taxon>Bacillati</taxon>
        <taxon>Actinomycetota</taxon>
        <taxon>Actinomycetes</taxon>
        <taxon>Kitasatosporales</taxon>
        <taxon>Streptomycetaceae</taxon>
        <taxon>Streptomyces</taxon>
    </lineage>
</organism>
<keyword evidence="3" id="KW-1185">Reference proteome</keyword>
<protein>
    <recommendedName>
        <fullName evidence="4">Monooxygenase</fullName>
    </recommendedName>
</protein>
<dbReference type="Gene3D" id="3.40.30.120">
    <property type="match status" value="1"/>
</dbReference>
<sequence>MAAAIAADVLGLSAGVHRGEARRGMATSQLGLGHRESSLTHETRPAAGPLRAGDRASGATVADVRLFDAFRGPHWTLLALAAEAPVTPEPVRVVGVIRVVRGPAPAAYGPGLFLVRPDGYVGWAGGPETAGLPAYLARVGLGPAPARTRAAQGLY</sequence>